<dbReference type="HOGENOM" id="CLU_005821_0_0_10"/>
<dbReference type="InterPro" id="IPR014756">
    <property type="entry name" value="Ig_E-set"/>
</dbReference>
<dbReference type="NCBIfam" id="TIGR04183">
    <property type="entry name" value="Por_Secre_tail"/>
    <property type="match status" value="1"/>
</dbReference>
<dbReference type="eggNOG" id="COG1523">
    <property type="taxonomic scope" value="Bacteria"/>
</dbReference>
<evidence type="ECO:0000256" key="2">
    <source>
        <dbReference type="SAM" id="SignalP"/>
    </source>
</evidence>
<evidence type="ECO:0000259" key="3">
    <source>
        <dbReference type="SMART" id="SM00642"/>
    </source>
</evidence>
<dbReference type="OrthoDB" id="9761875at2"/>
<dbReference type="AlphaFoldDB" id="F4KUX7"/>
<protein>
    <submittedName>
        <fullName evidence="4">Alpha amylase catalytic region</fullName>
    </submittedName>
</protein>
<dbReference type="Gene3D" id="2.60.40.10">
    <property type="entry name" value="Immunoglobulins"/>
    <property type="match status" value="1"/>
</dbReference>
<dbReference type="STRING" id="760192.Halhy_0240"/>
<dbReference type="CDD" id="cd11350">
    <property type="entry name" value="AmyAc_4"/>
    <property type="match status" value="1"/>
</dbReference>
<reference evidence="4 5" key="1">
    <citation type="journal article" date="2011" name="Stand. Genomic Sci.">
        <title>Complete genome sequence of Haliscomenobacter hydrossis type strain (O).</title>
        <authorList>
            <consortium name="US DOE Joint Genome Institute (JGI-PGF)"/>
            <person name="Daligault H."/>
            <person name="Lapidus A."/>
            <person name="Zeytun A."/>
            <person name="Nolan M."/>
            <person name="Lucas S."/>
            <person name="Del Rio T.G."/>
            <person name="Tice H."/>
            <person name="Cheng J.F."/>
            <person name="Tapia R."/>
            <person name="Han C."/>
            <person name="Goodwin L."/>
            <person name="Pitluck S."/>
            <person name="Liolios K."/>
            <person name="Pagani I."/>
            <person name="Ivanova N."/>
            <person name="Huntemann M."/>
            <person name="Mavromatis K."/>
            <person name="Mikhailova N."/>
            <person name="Pati A."/>
            <person name="Chen A."/>
            <person name="Palaniappan K."/>
            <person name="Land M."/>
            <person name="Hauser L."/>
            <person name="Brambilla E.M."/>
            <person name="Rohde M."/>
            <person name="Verbarg S."/>
            <person name="Goker M."/>
            <person name="Bristow J."/>
            <person name="Eisen J.A."/>
            <person name="Markowitz V."/>
            <person name="Hugenholtz P."/>
            <person name="Kyrpides N.C."/>
            <person name="Klenk H.P."/>
            <person name="Woyke T."/>
        </authorList>
    </citation>
    <scope>NUCLEOTIDE SEQUENCE [LARGE SCALE GENOMIC DNA]</scope>
    <source>
        <strain evidence="5">ATCC 27775 / DSM 1100 / LMG 10767 / O</strain>
    </source>
</reference>
<dbReference type="EMBL" id="CP002691">
    <property type="protein sequence ID" value="AEE48153.1"/>
    <property type="molecule type" value="Genomic_DNA"/>
</dbReference>
<dbReference type="Pfam" id="PF00128">
    <property type="entry name" value="Alpha-amylase"/>
    <property type="match status" value="2"/>
</dbReference>
<evidence type="ECO:0000313" key="5">
    <source>
        <dbReference type="Proteomes" id="UP000008461"/>
    </source>
</evidence>
<gene>
    <name evidence="4" type="ordered locus">Halhy_0240</name>
</gene>
<dbReference type="Pfam" id="PF18962">
    <property type="entry name" value="Por_Secre_tail"/>
    <property type="match status" value="1"/>
</dbReference>
<dbReference type="Gene3D" id="3.20.20.80">
    <property type="entry name" value="Glycosidases"/>
    <property type="match status" value="1"/>
</dbReference>
<dbReference type="PANTHER" id="PTHR43002">
    <property type="entry name" value="GLYCOGEN DEBRANCHING ENZYME"/>
    <property type="match status" value="1"/>
</dbReference>
<dbReference type="RefSeq" id="WP_013762717.1">
    <property type="nucleotide sequence ID" value="NC_015510.1"/>
</dbReference>
<keyword evidence="2" id="KW-0732">Signal</keyword>
<feature type="chain" id="PRO_5003310267" evidence="2">
    <location>
        <begin position="25"/>
        <end position="946"/>
    </location>
</feature>
<dbReference type="InterPro" id="IPR006047">
    <property type="entry name" value="GH13_cat_dom"/>
</dbReference>
<evidence type="ECO:0000313" key="4">
    <source>
        <dbReference type="EMBL" id="AEE48153.1"/>
    </source>
</evidence>
<dbReference type="InterPro" id="IPR013783">
    <property type="entry name" value="Ig-like_fold"/>
</dbReference>
<comment type="similarity">
    <text evidence="1">Belongs to the glycosyl hydrolase 13 family.</text>
</comment>
<accession>F4KUX7</accession>
<dbReference type="Gene3D" id="2.60.40.4070">
    <property type="match status" value="1"/>
</dbReference>
<dbReference type="GO" id="GO:0005975">
    <property type="term" value="P:carbohydrate metabolic process"/>
    <property type="evidence" value="ECO:0007669"/>
    <property type="project" value="InterPro"/>
</dbReference>
<dbReference type="InterPro" id="IPR017853">
    <property type="entry name" value="GH"/>
</dbReference>
<name>F4KUX7_HALH1</name>
<organism evidence="4 5">
    <name type="scientific">Haliscomenobacter hydrossis (strain ATCC 27775 / DSM 1100 / LMG 10767 / O)</name>
    <dbReference type="NCBI Taxonomy" id="760192"/>
    <lineage>
        <taxon>Bacteria</taxon>
        <taxon>Pseudomonadati</taxon>
        <taxon>Bacteroidota</taxon>
        <taxon>Saprospiria</taxon>
        <taxon>Saprospirales</taxon>
        <taxon>Haliscomenobacteraceae</taxon>
        <taxon>Haliscomenobacter</taxon>
    </lineage>
</organism>
<reference key="2">
    <citation type="submission" date="2011-04" db="EMBL/GenBank/DDBJ databases">
        <title>Complete sequence of chromosome of Haliscomenobacter hydrossis DSM 1100.</title>
        <authorList>
            <consortium name="US DOE Joint Genome Institute (JGI-PGF)"/>
            <person name="Lucas S."/>
            <person name="Han J."/>
            <person name="Lapidus A."/>
            <person name="Bruce D."/>
            <person name="Goodwin L."/>
            <person name="Pitluck S."/>
            <person name="Peters L."/>
            <person name="Kyrpides N."/>
            <person name="Mavromatis K."/>
            <person name="Ivanova N."/>
            <person name="Ovchinnikova G."/>
            <person name="Pagani I."/>
            <person name="Daligault H."/>
            <person name="Detter J.C."/>
            <person name="Han C."/>
            <person name="Land M."/>
            <person name="Hauser L."/>
            <person name="Markowitz V."/>
            <person name="Cheng J.-F."/>
            <person name="Hugenholtz P."/>
            <person name="Woyke T."/>
            <person name="Wu D."/>
            <person name="Verbarg S."/>
            <person name="Frueling A."/>
            <person name="Brambilla E."/>
            <person name="Klenk H.-P."/>
            <person name="Eisen J.A."/>
        </authorList>
    </citation>
    <scope>NUCLEOTIDE SEQUENCE</scope>
    <source>
        <strain>DSM 1100</strain>
    </source>
</reference>
<dbReference type="SMART" id="SM00642">
    <property type="entry name" value="Aamy"/>
    <property type="match status" value="1"/>
</dbReference>
<dbReference type="KEGG" id="hhy:Halhy_0240"/>
<dbReference type="SUPFAM" id="SSF51445">
    <property type="entry name" value="(Trans)glycosidases"/>
    <property type="match status" value="1"/>
</dbReference>
<feature type="domain" description="Glycosyl hydrolase family 13 catalytic" evidence="3">
    <location>
        <begin position="394"/>
        <end position="758"/>
    </location>
</feature>
<feature type="signal peptide" evidence="2">
    <location>
        <begin position="1"/>
        <end position="24"/>
    </location>
</feature>
<evidence type="ECO:0000256" key="1">
    <source>
        <dbReference type="ARBA" id="ARBA00008061"/>
    </source>
</evidence>
<dbReference type="SUPFAM" id="SSF81296">
    <property type="entry name" value="E set domains"/>
    <property type="match status" value="1"/>
</dbReference>
<dbReference type="InterPro" id="IPR026444">
    <property type="entry name" value="Secre_tail"/>
</dbReference>
<proteinExistence type="inferred from homology"/>
<sequence length="946" mass="106152">MKPNKTTHWLAMLTLCIVTSTSFSQVVWTEPFFPRPDQPVTVYFDAALGTGGLKDCNCTVYVHTGVLTNASTSTSDWKNVVTTWGQANANWAMSPVAGRPNVYKYEVKPSIKGFYGVTGSTVVQKMAFVFRNAAGNREGKDTGSKDFFLDVYNQSGLLTALITPSNRNQVVAEGTSIPVRAVVSESAELSLLDNGQVLSQSTGLELNYNLLAGAPGNHKVQFIAATATARDTETFNYLVPIVKAPQDPPGGTQLGINYWASGDKVTLALYAPGKVGIYVIGDFNDWTISAEYLLNRSISGLIHWIDLPALKSGETYRFQYVVDGTRRIGDPYSTLVLDPDNDRFISAQTFPNLPAYPSGKTTGIVSVMQPGKAVYPWKIDNFQRPAKEKLVVYELLLRDFTARHDYQSLIDTLNYFQGLGINAIELMPINEFEGNVSWGYNPSYHMALDKYYGTPEKFKEFVDACHARGIAVILDVVFNHAFSQSPLAQLYWDDANFRPSADNPWLNVTAKHDFNVGYDFNHESIATKEFVKKVLQFWLAEYRVDGFRFDLSKGFTQKQTLGNVPLWGNYDASRVAIWNDYAGFIRSNSTDAYIILEHFADNNEETELINNGMLVWGNHNFQFNEATMGYANNLSGLDYRTRGWTNPGAINYMESHDEERLMYKNLQFGNEAGGYSVKNTSTALKRQELAAVLFYSIPGPKMLWQFGELGYDYSINHCTNGTVNNACRLDPKPIRWDYLNQPERKQLFEVTRSLLFLRKNYEVFHTKDFTAQLSSSSEKQTILRSADLNVVVAGNFGVSSSSFTVNFPAAGKWYNYFTRDSITVTGTSQTISFQAGQYNMWTSRKLPNAPTLILTNTREELQARHQLEVFPNPTQGAIQVRFTLPEAEWVKVQLFNNLGQVVTTLAQGQMGAGPQQVKWNEKLSPGLYYLRMQVGRWVLSQAVVVQ</sequence>
<dbReference type="Proteomes" id="UP000008461">
    <property type="component" value="Chromosome"/>
</dbReference>
<keyword evidence="5" id="KW-1185">Reference proteome</keyword>